<comment type="catalytic activity">
    <reaction evidence="8">
        <text>AMP + H2O + H(+) = IMP + NH4(+)</text>
        <dbReference type="Rhea" id="RHEA:14777"/>
        <dbReference type="ChEBI" id="CHEBI:15377"/>
        <dbReference type="ChEBI" id="CHEBI:15378"/>
        <dbReference type="ChEBI" id="CHEBI:28938"/>
        <dbReference type="ChEBI" id="CHEBI:58053"/>
        <dbReference type="ChEBI" id="CHEBI:456215"/>
        <dbReference type="EC" id="3.5.4.6"/>
    </reaction>
</comment>
<dbReference type="GO" id="GO:0046033">
    <property type="term" value="P:AMP metabolic process"/>
    <property type="evidence" value="ECO:0000318"/>
    <property type="project" value="GO_Central"/>
</dbReference>
<dbReference type="PANTHER" id="PTHR11359:SF0">
    <property type="entry name" value="AMP DEAMINASE"/>
    <property type="match status" value="1"/>
</dbReference>
<dbReference type="ExpressionAtlas" id="A0A2K1ZZY0">
    <property type="expression patterns" value="baseline and differential"/>
</dbReference>
<organism evidence="13 14">
    <name type="scientific">Populus trichocarpa</name>
    <name type="common">Western balsam poplar</name>
    <name type="synonym">Populus balsamifera subsp. trichocarpa</name>
    <dbReference type="NCBI Taxonomy" id="3694"/>
    <lineage>
        <taxon>Eukaryota</taxon>
        <taxon>Viridiplantae</taxon>
        <taxon>Streptophyta</taxon>
        <taxon>Embryophyta</taxon>
        <taxon>Tracheophyta</taxon>
        <taxon>Spermatophyta</taxon>
        <taxon>Magnoliopsida</taxon>
        <taxon>eudicotyledons</taxon>
        <taxon>Gunneridae</taxon>
        <taxon>Pentapetalae</taxon>
        <taxon>rosids</taxon>
        <taxon>fabids</taxon>
        <taxon>Malpighiales</taxon>
        <taxon>Salicaceae</taxon>
        <taxon>Saliceae</taxon>
        <taxon>Populus</taxon>
    </lineage>
</organism>
<dbReference type="NCBIfam" id="TIGR01429">
    <property type="entry name" value="AMP_deaminase"/>
    <property type="match status" value="1"/>
</dbReference>
<dbReference type="UniPathway" id="UPA00591">
    <property type="reaction ID" value="UER00663"/>
</dbReference>
<dbReference type="Gene3D" id="3.20.20.140">
    <property type="entry name" value="Metal-dependent hydrolases"/>
    <property type="match status" value="1"/>
</dbReference>
<feature type="region of interest" description="Disordered" evidence="12">
    <location>
        <begin position="44"/>
        <end position="100"/>
    </location>
</feature>
<feature type="binding site" evidence="10">
    <location>
        <begin position="747"/>
        <end position="750"/>
    </location>
    <ligand>
        <name>substrate</name>
    </ligand>
</feature>
<evidence type="ECO:0000256" key="1">
    <source>
        <dbReference type="ARBA" id="ARBA00004955"/>
    </source>
</evidence>
<dbReference type="SUPFAM" id="SSF51556">
    <property type="entry name" value="Metallo-dependent hydrolases"/>
    <property type="match status" value="1"/>
</dbReference>
<feature type="region of interest" description="Disordered" evidence="12">
    <location>
        <begin position="129"/>
        <end position="168"/>
    </location>
</feature>
<feature type="binding site" evidence="11">
    <location>
        <position position="669"/>
    </location>
    <ligand>
        <name>Zn(2+)</name>
        <dbReference type="ChEBI" id="CHEBI:29105"/>
        <note>catalytic</note>
    </ligand>
</feature>
<protein>
    <recommendedName>
        <fullName evidence="3">AMP deaminase</fullName>
        <ecNumber evidence="3">3.5.4.6</ecNumber>
    </recommendedName>
</protein>
<proteinExistence type="inferred from homology"/>
<gene>
    <name evidence="13" type="ORF">POPTR_006G102000</name>
</gene>
<feature type="binding site" evidence="11">
    <location>
        <position position="403"/>
    </location>
    <ligand>
        <name>Zn(2+)</name>
        <dbReference type="ChEBI" id="CHEBI:29105"/>
        <note>catalytic</note>
    </ligand>
</feature>
<evidence type="ECO:0000256" key="5">
    <source>
        <dbReference type="ARBA" id="ARBA00022801"/>
    </source>
</evidence>
<keyword evidence="14" id="KW-1185">Reference proteome</keyword>
<dbReference type="FunCoup" id="A0A2K1ZZY0">
    <property type="interactions" value="3723"/>
</dbReference>
<dbReference type="OMA" id="FHRKFPY"/>
<sequence length="849" mass="96749">MDAYALHLAMAALVGASFVAVSAYYMHRKTLTQLLEFAKTVERERERDDNSDGGGSSPQNLKKSRSHGRRKGSNGHYNKRGSASLPDVTAISGGGIDGEEKRNGQVLYVEGIPAGLPRLHTLLEGKSAGHVKRPASFIRPTSPKSPGASASAFDSVEGSDDEDNMTGNSKLDTTYLHINGNADIKDVLPQHINANGDQMPIPASSMIRSHSVSGDLHGVQPDPFAADILRKEPEQETFARLKISPMAEVPSPDEVDSYIVLQECLEMRKRYVFKEAIAPWEKEIISDPSTPKPNPDPFSYTPEGKSDHYFEMQDGVIHVYPNKDSKEELFPVADATMFFTDLHHILRVIAIGNIRTLCHHRLNLLEQKFNLHLMLNADREFLAQKSAPHRDFYNVRKVDTHVHHSACMNQKHLLRFIKSKLRKEPDEVVIFRDGTYLTLKEVFESLDLTGYDLNVDLLDVHADKSTFHRFDKFNLKYNPCGQSRLREIFLKQDNLIQGRFLGELTKQVFSDLVASKYQMAEYRISIYGRKQSEWDQLASWIVNNELYSENVVWLIQLPRLYNIYKEMGIVTSFQNILDNIFMPLFEVTVDPDSHPQLHVFLKQVVGLDLVDDESKPERRPTKHMPTPVQWTNVFNPAFSYYVYYCYANLYTLNKLRESKGMTTIKFRPHSGEAGDIDHLAATFLTCHNIAHGINLRKSPVLQYLYYLAQIGLAMSPLSNNSLFLDYHRNPFPMFFLRGLNVSLSTDDPLQIHLTKEPLVEEYSIAASVWKLSSCDLCEIARNSVYQSGFSHALKSHWIGKEYYNRGPDGNDIHKTNVPHIRVEFRDTIWRDEMQQVYLGKAIIPKEVDK</sequence>
<dbReference type="InterPro" id="IPR006650">
    <property type="entry name" value="A/AMP_deam_AS"/>
</dbReference>
<keyword evidence="6 11" id="KW-0862">Zinc</keyword>
<dbReference type="Proteomes" id="UP000006729">
    <property type="component" value="Chromosome 6"/>
</dbReference>
<feature type="binding site" evidence="11">
    <location>
        <position position="401"/>
    </location>
    <ligand>
        <name>Zn(2+)</name>
        <dbReference type="ChEBI" id="CHEBI:29105"/>
        <note>catalytic</note>
    </ligand>
</feature>
<feature type="compositionally biased region" description="Basic residues" evidence="12">
    <location>
        <begin position="62"/>
        <end position="79"/>
    </location>
</feature>
<dbReference type="EMBL" id="CM009295">
    <property type="protein sequence ID" value="PNT30834.1"/>
    <property type="molecule type" value="Genomic_DNA"/>
</dbReference>
<keyword evidence="5" id="KW-0378">Hydrolase</keyword>
<keyword evidence="7" id="KW-0546">Nucleotide metabolism</keyword>
<dbReference type="OrthoDB" id="1723809at2759"/>
<feature type="active site" description="Proton acceptor" evidence="9">
    <location>
        <position position="691"/>
    </location>
</feature>
<evidence type="ECO:0000256" key="4">
    <source>
        <dbReference type="ARBA" id="ARBA00022723"/>
    </source>
</evidence>
<dbReference type="InterPro" id="IPR032466">
    <property type="entry name" value="Metal_Hydrolase"/>
</dbReference>
<dbReference type="GO" id="GO:0046872">
    <property type="term" value="F:metal ion binding"/>
    <property type="evidence" value="ECO:0007669"/>
    <property type="project" value="UniProtKB-KW"/>
</dbReference>
<name>A0A2K1ZZY0_POPTR</name>
<evidence type="ECO:0000256" key="2">
    <source>
        <dbReference type="ARBA" id="ARBA00006676"/>
    </source>
</evidence>
<dbReference type="Pfam" id="PF19326">
    <property type="entry name" value="AMP_deaminase"/>
    <property type="match status" value="1"/>
</dbReference>
<dbReference type="CDD" id="cd01319">
    <property type="entry name" value="AMPD"/>
    <property type="match status" value="1"/>
</dbReference>
<accession>A0A2K1ZZY0</accession>
<evidence type="ECO:0000256" key="11">
    <source>
        <dbReference type="PIRSR" id="PIRSR606329-3"/>
    </source>
</evidence>
<feature type="binding site" evidence="11">
    <location>
        <position position="746"/>
    </location>
    <ligand>
        <name>Zn(2+)</name>
        <dbReference type="ChEBI" id="CHEBI:29105"/>
        <note>catalytic</note>
    </ligand>
</feature>
<dbReference type="Gene3D" id="4.10.800.20">
    <property type="match status" value="1"/>
</dbReference>
<comment type="similarity">
    <text evidence="2">Belongs to the metallo-dependent hydrolases superfamily. Adenosine and AMP deaminases family.</text>
</comment>
<evidence type="ECO:0000256" key="6">
    <source>
        <dbReference type="ARBA" id="ARBA00022833"/>
    </source>
</evidence>
<dbReference type="PANTHER" id="PTHR11359">
    <property type="entry name" value="AMP DEAMINASE"/>
    <property type="match status" value="1"/>
</dbReference>
<dbReference type="FunFam" id="4.10.800.20:FF:000001">
    <property type="entry name" value="AMP deaminase"/>
    <property type="match status" value="1"/>
</dbReference>
<dbReference type="GO" id="GO:0003876">
    <property type="term" value="F:AMP deaminase activity"/>
    <property type="evidence" value="ECO:0000318"/>
    <property type="project" value="GO_Central"/>
</dbReference>
<evidence type="ECO:0000256" key="3">
    <source>
        <dbReference type="ARBA" id="ARBA00012775"/>
    </source>
</evidence>
<evidence type="ECO:0000256" key="10">
    <source>
        <dbReference type="PIRSR" id="PIRSR606329-2"/>
    </source>
</evidence>
<dbReference type="FunFam" id="3.20.20.140:FF:000035">
    <property type="entry name" value="Probable amp deaminase"/>
    <property type="match status" value="1"/>
</dbReference>
<dbReference type="InParanoid" id="A0A2K1ZZY0"/>
<dbReference type="Gramene" id="Potri.006G102000.2.v4.1">
    <property type="protein sequence ID" value="Potri.006G102000.2.v4.1"/>
    <property type="gene ID" value="Potri.006G102000.v4.1"/>
</dbReference>
<reference evidence="13 14" key="1">
    <citation type="journal article" date="2006" name="Science">
        <title>The genome of black cottonwood, Populus trichocarpa (Torr. &amp; Gray).</title>
        <authorList>
            <person name="Tuskan G.A."/>
            <person name="Difazio S."/>
            <person name="Jansson S."/>
            <person name="Bohlmann J."/>
            <person name="Grigoriev I."/>
            <person name="Hellsten U."/>
            <person name="Putnam N."/>
            <person name="Ralph S."/>
            <person name="Rombauts S."/>
            <person name="Salamov A."/>
            <person name="Schein J."/>
            <person name="Sterck L."/>
            <person name="Aerts A."/>
            <person name="Bhalerao R.R."/>
            <person name="Bhalerao R.P."/>
            <person name="Blaudez D."/>
            <person name="Boerjan W."/>
            <person name="Brun A."/>
            <person name="Brunner A."/>
            <person name="Busov V."/>
            <person name="Campbell M."/>
            <person name="Carlson J."/>
            <person name="Chalot M."/>
            <person name="Chapman J."/>
            <person name="Chen G.L."/>
            <person name="Cooper D."/>
            <person name="Coutinho P.M."/>
            <person name="Couturier J."/>
            <person name="Covert S."/>
            <person name="Cronk Q."/>
            <person name="Cunningham R."/>
            <person name="Davis J."/>
            <person name="Degroeve S."/>
            <person name="Dejardin A."/>
            <person name="Depamphilis C."/>
            <person name="Detter J."/>
            <person name="Dirks B."/>
            <person name="Dubchak I."/>
            <person name="Duplessis S."/>
            <person name="Ehlting J."/>
            <person name="Ellis B."/>
            <person name="Gendler K."/>
            <person name="Goodstein D."/>
            <person name="Gribskov M."/>
            <person name="Grimwood J."/>
            <person name="Groover A."/>
            <person name="Gunter L."/>
            <person name="Hamberger B."/>
            <person name="Heinze B."/>
            <person name="Helariutta Y."/>
            <person name="Henrissat B."/>
            <person name="Holligan D."/>
            <person name="Holt R."/>
            <person name="Huang W."/>
            <person name="Islam-Faridi N."/>
            <person name="Jones S."/>
            <person name="Jones-Rhoades M."/>
            <person name="Jorgensen R."/>
            <person name="Joshi C."/>
            <person name="Kangasjarvi J."/>
            <person name="Karlsson J."/>
            <person name="Kelleher C."/>
            <person name="Kirkpatrick R."/>
            <person name="Kirst M."/>
            <person name="Kohler A."/>
            <person name="Kalluri U."/>
            <person name="Larimer F."/>
            <person name="Leebens-Mack J."/>
            <person name="Leple J.C."/>
            <person name="Locascio P."/>
            <person name="Lou Y."/>
            <person name="Lucas S."/>
            <person name="Martin F."/>
            <person name="Montanini B."/>
            <person name="Napoli C."/>
            <person name="Nelson D.R."/>
            <person name="Nelson C."/>
            <person name="Nieminen K."/>
            <person name="Nilsson O."/>
            <person name="Pereda V."/>
            <person name="Peter G."/>
            <person name="Philippe R."/>
            <person name="Pilate G."/>
            <person name="Poliakov A."/>
            <person name="Razumovskaya J."/>
            <person name="Richardson P."/>
            <person name="Rinaldi C."/>
            <person name="Ritland K."/>
            <person name="Rouze P."/>
            <person name="Ryaboy D."/>
            <person name="Schmutz J."/>
            <person name="Schrader J."/>
            <person name="Segerman B."/>
            <person name="Shin H."/>
            <person name="Siddiqui A."/>
            <person name="Sterky F."/>
            <person name="Terry A."/>
            <person name="Tsai C.J."/>
            <person name="Uberbacher E."/>
            <person name="Unneberg P."/>
            <person name="Vahala J."/>
            <person name="Wall K."/>
            <person name="Wessler S."/>
            <person name="Yang G."/>
            <person name="Yin T."/>
            <person name="Douglas C."/>
            <person name="Marra M."/>
            <person name="Sandberg G."/>
            <person name="Van de Peer Y."/>
            <person name="Rokhsar D."/>
        </authorList>
    </citation>
    <scope>NUCLEOTIDE SEQUENCE [LARGE SCALE GENOMIC DNA]</scope>
    <source>
        <strain evidence="14">cv. Nisqually</strain>
    </source>
</reference>
<comment type="pathway">
    <text evidence="1">Purine metabolism; IMP biosynthesis via salvage pathway; IMP from AMP: step 1/1.</text>
</comment>
<dbReference type="GO" id="GO:0005829">
    <property type="term" value="C:cytosol"/>
    <property type="evidence" value="ECO:0000318"/>
    <property type="project" value="GO_Central"/>
</dbReference>
<comment type="cofactor">
    <cofactor evidence="11">
        <name>Zn(2+)</name>
        <dbReference type="ChEBI" id="CHEBI:29105"/>
    </cofactor>
    <text evidence="11">Binds 1 zinc ion per subunit.</text>
</comment>
<dbReference type="EC" id="3.5.4.6" evidence="3"/>
<evidence type="ECO:0000256" key="7">
    <source>
        <dbReference type="ARBA" id="ARBA00023080"/>
    </source>
</evidence>
<evidence type="ECO:0000313" key="14">
    <source>
        <dbReference type="Proteomes" id="UP000006729"/>
    </source>
</evidence>
<dbReference type="SMR" id="A0A2K1ZZY0"/>
<evidence type="ECO:0000256" key="12">
    <source>
        <dbReference type="SAM" id="MobiDB-lite"/>
    </source>
</evidence>
<dbReference type="InterPro" id="IPR006329">
    <property type="entry name" value="AMPD"/>
</dbReference>
<feature type="binding site" evidence="10">
    <location>
        <position position="672"/>
    </location>
    <ligand>
        <name>substrate</name>
    </ligand>
</feature>
<evidence type="ECO:0000256" key="9">
    <source>
        <dbReference type="PIRSR" id="PIRSR606329-1"/>
    </source>
</evidence>
<evidence type="ECO:0000256" key="8">
    <source>
        <dbReference type="ARBA" id="ARBA00051746"/>
    </source>
</evidence>
<dbReference type="GO" id="GO:0006188">
    <property type="term" value="P:IMP biosynthetic process"/>
    <property type="evidence" value="ECO:0000318"/>
    <property type="project" value="GO_Central"/>
</dbReference>
<dbReference type="GO" id="GO:0032264">
    <property type="term" value="P:IMP salvage"/>
    <property type="evidence" value="ECO:0007669"/>
    <property type="project" value="UniProtKB-UniPathway"/>
</dbReference>
<feature type="binding site" evidence="10">
    <location>
        <begin position="472"/>
        <end position="477"/>
    </location>
    <ligand>
        <name>substrate</name>
    </ligand>
</feature>
<dbReference type="PROSITE" id="PS00485">
    <property type="entry name" value="A_DEAMINASE"/>
    <property type="match status" value="1"/>
</dbReference>
<feature type="binding site" evidence="10">
    <location>
        <position position="403"/>
    </location>
    <ligand>
        <name>substrate</name>
    </ligand>
</feature>
<evidence type="ECO:0000313" key="13">
    <source>
        <dbReference type="EMBL" id="PNT30834.1"/>
    </source>
</evidence>
<dbReference type="AlphaFoldDB" id="A0A2K1ZZY0"/>
<dbReference type="STRING" id="3694.A0A2K1ZZY0"/>
<keyword evidence="4 11" id="KW-0479">Metal-binding</keyword>